<reference evidence="1 2" key="1">
    <citation type="submission" date="2015-04" db="EMBL/GenBank/DDBJ databases">
        <title>Complete genome sequence of Schizopora paradoxa KUC8140, a cosmopolitan wood degrader in East Asia.</title>
        <authorList>
            <consortium name="DOE Joint Genome Institute"/>
            <person name="Min B."/>
            <person name="Park H."/>
            <person name="Jang Y."/>
            <person name="Kim J.-J."/>
            <person name="Kim K.H."/>
            <person name="Pangilinan J."/>
            <person name="Lipzen A."/>
            <person name="Riley R."/>
            <person name="Grigoriev I.V."/>
            <person name="Spatafora J.W."/>
            <person name="Choi I.-G."/>
        </authorList>
    </citation>
    <scope>NUCLEOTIDE SEQUENCE [LARGE SCALE GENOMIC DNA]</scope>
    <source>
        <strain evidence="1 2">KUC8140</strain>
    </source>
</reference>
<dbReference type="Proteomes" id="UP000053477">
    <property type="component" value="Unassembled WGS sequence"/>
</dbReference>
<accession>A0A0H2RBP4</accession>
<sequence length="150" mass="16668">MCERKEAALVYASLTCDVIRGDEFGRIIAAVVRQGEVEKENAKKKEKREKKKKSRNCLISLTPLSSASFRASHPTSGFCIVPDEGARGASRSVLFWELVIDRGCGDARRGCEERRGGSMEVGAWRLDKNEVKTEDTYARFVTPTSGRLVP</sequence>
<evidence type="ECO:0000313" key="2">
    <source>
        <dbReference type="Proteomes" id="UP000053477"/>
    </source>
</evidence>
<organism evidence="1 2">
    <name type="scientific">Schizopora paradoxa</name>
    <dbReference type="NCBI Taxonomy" id="27342"/>
    <lineage>
        <taxon>Eukaryota</taxon>
        <taxon>Fungi</taxon>
        <taxon>Dikarya</taxon>
        <taxon>Basidiomycota</taxon>
        <taxon>Agaricomycotina</taxon>
        <taxon>Agaricomycetes</taxon>
        <taxon>Hymenochaetales</taxon>
        <taxon>Schizoporaceae</taxon>
        <taxon>Schizopora</taxon>
    </lineage>
</organism>
<dbReference type="EMBL" id="KQ086060">
    <property type="protein sequence ID" value="KLO09295.1"/>
    <property type="molecule type" value="Genomic_DNA"/>
</dbReference>
<name>A0A0H2RBP4_9AGAM</name>
<dbReference type="AlphaFoldDB" id="A0A0H2RBP4"/>
<protein>
    <submittedName>
        <fullName evidence="1">Uncharacterized protein</fullName>
    </submittedName>
</protein>
<dbReference type="InParanoid" id="A0A0H2RBP4"/>
<gene>
    <name evidence="1" type="ORF">SCHPADRAFT_572589</name>
</gene>
<proteinExistence type="predicted"/>
<keyword evidence="2" id="KW-1185">Reference proteome</keyword>
<evidence type="ECO:0000313" key="1">
    <source>
        <dbReference type="EMBL" id="KLO09295.1"/>
    </source>
</evidence>